<reference evidence="1 2" key="1">
    <citation type="journal article" date="2019" name="Genome Biol. Evol.">
        <title>Insights into the evolution of the New World diploid cottons (Gossypium, subgenus Houzingenia) based on genome sequencing.</title>
        <authorList>
            <person name="Grover C.E."/>
            <person name="Arick M.A. 2nd"/>
            <person name="Thrash A."/>
            <person name="Conover J.L."/>
            <person name="Sanders W.S."/>
            <person name="Peterson D.G."/>
            <person name="Frelichowski J.E."/>
            <person name="Scheffler J.A."/>
            <person name="Scheffler B.E."/>
            <person name="Wendel J.F."/>
        </authorList>
    </citation>
    <scope>NUCLEOTIDE SEQUENCE [LARGE SCALE GENOMIC DNA]</scope>
    <source>
        <strain evidence="1">157</strain>
        <tissue evidence="1">Leaf</tissue>
    </source>
</reference>
<evidence type="ECO:0000313" key="2">
    <source>
        <dbReference type="Proteomes" id="UP000593572"/>
    </source>
</evidence>
<name>A0A7J8LWC4_9ROSI</name>
<comment type="caution">
    <text evidence="1">The sequence shown here is derived from an EMBL/GenBank/DDBJ whole genome shotgun (WGS) entry which is preliminary data.</text>
</comment>
<sequence>MLMAVDLISSELDNKASKDKFSREIEGSDSIVSGFKADTIIAKLGLERTHGVQSVGFPGGIWLGWKEFIDEEVIRHHPQFILTRISSILQSQSIFVAFVYGSSNRQKRLLWKDLLLSIPLGHSPWLAIVDFNIILSIEEKKSGDLLSLSIAVLSLRDWIGLCSNLSPPKGRLFRFLTGWLEHPKYPEFLLGNWSFYVDIQRAMDGFGSNMLAQRDRNTKYFHRRPIQRRKYNSIMTLRNSDGDWIFEPETLKVEAVTFFQKLYSEAPGSMGNLPMSGFPQFEKMDVDFLSRPISDEKIKNALFDMAPLKAPENDGHHALFF</sequence>
<keyword evidence="2" id="KW-1185">Reference proteome</keyword>
<gene>
    <name evidence="1" type="ORF">Golob_026685</name>
</gene>
<organism evidence="1 2">
    <name type="scientific">Gossypium lobatum</name>
    <dbReference type="NCBI Taxonomy" id="34289"/>
    <lineage>
        <taxon>Eukaryota</taxon>
        <taxon>Viridiplantae</taxon>
        <taxon>Streptophyta</taxon>
        <taxon>Embryophyta</taxon>
        <taxon>Tracheophyta</taxon>
        <taxon>Spermatophyta</taxon>
        <taxon>Magnoliopsida</taxon>
        <taxon>eudicotyledons</taxon>
        <taxon>Gunneridae</taxon>
        <taxon>Pentapetalae</taxon>
        <taxon>rosids</taxon>
        <taxon>malvids</taxon>
        <taxon>Malvales</taxon>
        <taxon>Malvaceae</taxon>
        <taxon>Malvoideae</taxon>
        <taxon>Gossypium</taxon>
    </lineage>
</organism>
<protein>
    <submittedName>
        <fullName evidence="1">Uncharacterized protein</fullName>
    </submittedName>
</protein>
<accession>A0A7J8LWC4</accession>
<dbReference type="AlphaFoldDB" id="A0A7J8LWC4"/>
<dbReference type="Proteomes" id="UP000593572">
    <property type="component" value="Unassembled WGS sequence"/>
</dbReference>
<proteinExistence type="predicted"/>
<dbReference type="EMBL" id="JABEZX010000005">
    <property type="protein sequence ID" value="MBA0556602.1"/>
    <property type="molecule type" value="Genomic_DNA"/>
</dbReference>
<evidence type="ECO:0000313" key="1">
    <source>
        <dbReference type="EMBL" id="MBA0556602.1"/>
    </source>
</evidence>